<organism evidence="2 3">
    <name type="scientific">Pseudozyma antarctica (strain T-34)</name>
    <name type="common">Yeast</name>
    <name type="synonym">Candida antarctica</name>
    <dbReference type="NCBI Taxonomy" id="1151754"/>
    <lineage>
        <taxon>Eukaryota</taxon>
        <taxon>Fungi</taxon>
        <taxon>Dikarya</taxon>
        <taxon>Basidiomycota</taxon>
        <taxon>Ustilaginomycotina</taxon>
        <taxon>Ustilaginomycetes</taxon>
        <taxon>Ustilaginales</taxon>
        <taxon>Ustilaginaceae</taxon>
        <taxon>Moesziomyces</taxon>
    </lineage>
</organism>
<gene>
    <name evidence="2" type="ORF">PANT_9c00297</name>
</gene>
<feature type="compositionally biased region" description="Basic residues" evidence="1">
    <location>
        <begin position="120"/>
        <end position="133"/>
    </location>
</feature>
<name>M9LP28_PSEA3</name>
<protein>
    <submittedName>
        <fullName evidence="2">Uncharacterized protein</fullName>
    </submittedName>
</protein>
<evidence type="ECO:0000313" key="3">
    <source>
        <dbReference type="Proteomes" id="UP000011976"/>
    </source>
</evidence>
<feature type="compositionally biased region" description="Low complexity" evidence="1">
    <location>
        <begin position="86"/>
        <end position="103"/>
    </location>
</feature>
<evidence type="ECO:0000256" key="1">
    <source>
        <dbReference type="SAM" id="MobiDB-lite"/>
    </source>
</evidence>
<feature type="region of interest" description="Disordered" evidence="1">
    <location>
        <begin position="61"/>
        <end position="134"/>
    </location>
</feature>
<sequence length="376" mass="41693">MGLGWYHAHSKLKVSPLVAHPREVYTDIARPCTASGSSQQPTVPSARSLFRHLFGDTHEDATMQDVHEPTTGDNAAPTDDDDDTTVHGAASSTASTSAVASGSLPGAGDHRPKSSYAKDRRVKVKAKKTGGYRHHNDILPERQRKPIYTRQRLRKTLLIRFWPKKGWHTCLGRGQPCIPPDPSGSHAEKCKHCSDNGAPCSCKWILDRHRVSEMLTRLRHQEDPSDITPTFLAAERDLYAQYNATRTTSTCTLLHLSPARDKSKNPTWTSAKLQFYTDVTSAVRTIFARFDRIAKTTRSDDEEHDVERSYLQSICEASGLVGDVSTPSDAQSRDDGGAYSFASPTVQLEDQGKMRLPTASEHATSQISIVDMERWP</sequence>
<dbReference type="Proteomes" id="UP000011976">
    <property type="component" value="Unassembled WGS sequence"/>
</dbReference>
<dbReference type="EMBL" id="DF196775">
    <property type="protein sequence ID" value="GAC73776.1"/>
    <property type="molecule type" value="Genomic_DNA"/>
</dbReference>
<proteinExistence type="predicted"/>
<reference evidence="3" key="1">
    <citation type="journal article" date="2013" name="Genome Announc.">
        <title>Genome sequence of the basidiomycetous yeast Pseudozyma antarctica T-34, a producer of the glycolipid biosurfactants mannosylerythritol lipids.</title>
        <authorList>
            <person name="Morita T."/>
            <person name="Koike H."/>
            <person name="Koyama Y."/>
            <person name="Hagiwara H."/>
            <person name="Ito E."/>
            <person name="Fukuoka T."/>
            <person name="Imura T."/>
            <person name="Machida M."/>
            <person name="Kitamoto D."/>
        </authorList>
    </citation>
    <scope>NUCLEOTIDE SEQUENCE [LARGE SCALE GENOMIC DNA]</scope>
    <source>
        <strain evidence="3">T-34</strain>
    </source>
</reference>
<feature type="compositionally biased region" description="Basic and acidic residues" evidence="1">
    <location>
        <begin position="61"/>
        <end position="70"/>
    </location>
</feature>
<accession>M9LP28</accession>
<feature type="region of interest" description="Disordered" evidence="1">
    <location>
        <begin position="322"/>
        <end position="346"/>
    </location>
</feature>
<feature type="compositionally biased region" description="Basic and acidic residues" evidence="1">
    <location>
        <begin position="108"/>
        <end position="119"/>
    </location>
</feature>
<dbReference type="AlphaFoldDB" id="M9LP28"/>
<evidence type="ECO:0000313" key="2">
    <source>
        <dbReference type="EMBL" id="GAC73776.1"/>
    </source>
</evidence>